<proteinExistence type="predicted"/>
<sequence length="596" mass="65635">MKLKYTGLLLTLLMVVYFVPANAQTKPVKKPAKGTESQQKTSAKNLGDAAAKTTADTTKKGGQGNTPANGGSLSEEIVVTTAYKPVLAEAVKIRRNPDLEDKVPFKAPLSYSPLDKKLTQDNNIRQLEAMKRPAEQDSALLNNYVKAGFGSLKTTFAEGYFANGRDEALQTGGYFKHLSQQGNIYKQNQSVNELGVFGKSINDENTLSGRLNYKRMGTYFYGFDPLNPPVNFEPARQTFNTFGAEGELAKNYQDVENAFTYALKLKGYIFSNAFSAKENNLVLSGFLNKTVNQFYAGVSGSLDLNTQKDSLYSINNSLLRANPYIKFQGDNYKIDAGVNLVKEFGFSSRFFVFPAAKLEFQVIPKYVRLFAEAKGDVNRSSLQEFSETNPFIGQNINILNSVDQLDITIGLKGTLAPGLGFKAAVFRDNVKNLPLFVSNFAAEGNKYQVIYDGGKARISGFNGELDFRASDNVDIFGRVEFKDYKLATEAKPWNLPKFKLTAGTTIHINNKIDVTGSLLFRGATIDPQPGYGSSASTTVYSNIASFADLNGGLSYKVNKNFSVFVQANNILNSSNQTWLYYPNYGFNIFGGVGYSF</sequence>
<feature type="signal peptide" evidence="5">
    <location>
        <begin position="1"/>
        <end position="23"/>
    </location>
</feature>
<dbReference type="Gene3D" id="2.40.170.20">
    <property type="entry name" value="TonB-dependent receptor, beta-barrel domain"/>
    <property type="match status" value="1"/>
</dbReference>
<keyword evidence="5" id="KW-0732">Signal</keyword>
<keyword evidence="3" id="KW-0998">Cell outer membrane</keyword>
<dbReference type="Proteomes" id="UP000613193">
    <property type="component" value="Unassembled WGS sequence"/>
</dbReference>
<reference evidence="6" key="1">
    <citation type="submission" date="2020-12" db="EMBL/GenBank/DDBJ databases">
        <title>Bacterial novel species Mucilaginibacter sp. SD-g isolated from soil.</title>
        <authorList>
            <person name="Jung H.-Y."/>
        </authorList>
    </citation>
    <scope>NUCLEOTIDE SEQUENCE</scope>
    <source>
        <strain evidence="6">SD-g</strain>
    </source>
</reference>
<name>A0A934PTY2_9SPHI</name>
<dbReference type="AlphaFoldDB" id="A0A934PTY2"/>
<comment type="subcellular location">
    <subcellularLocation>
        <location evidence="1">Cell outer membrane</location>
    </subcellularLocation>
</comment>
<evidence type="ECO:0000256" key="1">
    <source>
        <dbReference type="ARBA" id="ARBA00004442"/>
    </source>
</evidence>
<dbReference type="EMBL" id="JAEHFW010000003">
    <property type="protein sequence ID" value="MBK0380778.1"/>
    <property type="molecule type" value="Genomic_DNA"/>
</dbReference>
<evidence type="ECO:0000256" key="3">
    <source>
        <dbReference type="ARBA" id="ARBA00023237"/>
    </source>
</evidence>
<protein>
    <submittedName>
        <fullName evidence="6">TonB-dependent receptor</fullName>
    </submittedName>
</protein>
<keyword evidence="2" id="KW-0472">Membrane</keyword>
<evidence type="ECO:0000256" key="2">
    <source>
        <dbReference type="ARBA" id="ARBA00023136"/>
    </source>
</evidence>
<evidence type="ECO:0000313" key="6">
    <source>
        <dbReference type="EMBL" id="MBK0380778.1"/>
    </source>
</evidence>
<dbReference type="GO" id="GO:0009279">
    <property type="term" value="C:cell outer membrane"/>
    <property type="evidence" value="ECO:0007669"/>
    <property type="project" value="UniProtKB-SubCell"/>
</dbReference>
<feature type="compositionally biased region" description="Low complexity" evidence="4">
    <location>
        <begin position="47"/>
        <end position="56"/>
    </location>
</feature>
<feature type="compositionally biased region" description="Polar residues" evidence="4">
    <location>
        <begin position="35"/>
        <end position="44"/>
    </location>
</feature>
<dbReference type="SUPFAM" id="SSF56935">
    <property type="entry name" value="Porins"/>
    <property type="match status" value="1"/>
</dbReference>
<evidence type="ECO:0000256" key="5">
    <source>
        <dbReference type="SAM" id="SignalP"/>
    </source>
</evidence>
<keyword evidence="6" id="KW-0675">Receptor</keyword>
<feature type="chain" id="PRO_5036815203" evidence="5">
    <location>
        <begin position="24"/>
        <end position="596"/>
    </location>
</feature>
<evidence type="ECO:0000256" key="4">
    <source>
        <dbReference type="SAM" id="MobiDB-lite"/>
    </source>
</evidence>
<feature type="region of interest" description="Disordered" evidence="4">
    <location>
        <begin position="26"/>
        <end position="73"/>
    </location>
</feature>
<evidence type="ECO:0000313" key="7">
    <source>
        <dbReference type="Proteomes" id="UP000613193"/>
    </source>
</evidence>
<gene>
    <name evidence="6" type="ORF">I5M19_15750</name>
</gene>
<comment type="caution">
    <text evidence="6">The sequence shown here is derived from an EMBL/GenBank/DDBJ whole genome shotgun (WGS) entry which is preliminary data.</text>
</comment>
<organism evidence="6 7">
    <name type="scientific">Mucilaginibacter segetis</name>
    <dbReference type="NCBI Taxonomy" id="2793071"/>
    <lineage>
        <taxon>Bacteria</taxon>
        <taxon>Pseudomonadati</taxon>
        <taxon>Bacteroidota</taxon>
        <taxon>Sphingobacteriia</taxon>
        <taxon>Sphingobacteriales</taxon>
        <taxon>Sphingobacteriaceae</taxon>
        <taxon>Mucilaginibacter</taxon>
    </lineage>
</organism>
<dbReference type="RefSeq" id="WP_200067316.1">
    <property type="nucleotide sequence ID" value="NZ_JAEHFW010000003.1"/>
</dbReference>
<accession>A0A934PTY2</accession>
<dbReference type="InterPro" id="IPR036942">
    <property type="entry name" value="Beta-barrel_TonB_sf"/>
</dbReference>
<keyword evidence="7" id="KW-1185">Reference proteome</keyword>